<feature type="compositionally biased region" description="Polar residues" evidence="1">
    <location>
        <begin position="286"/>
        <end position="295"/>
    </location>
</feature>
<evidence type="ECO:0000259" key="2">
    <source>
        <dbReference type="SMART" id="SM00355"/>
    </source>
</evidence>
<evidence type="ECO:0000313" key="4">
    <source>
        <dbReference type="Proteomes" id="UP001287356"/>
    </source>
</evidence>
<feature type="domain" description="C2H2-type" evidence="2">
    <location>
        <begin position="341"/>
        <end position="369"/>
    </location>
</feature>
<dbReference type="InterPro" id="IPR013087">
    <property type="entry name" value="Znf_C2H2_type"/>
</dbReference>
<dbReference type="SMART" id="SM00355">
    <property type="entry name" value="ZnF_C2H2"/>
    <property type="match status" value="3"/>
</dbReference>
<dbReference type="EMBL" id="JAULSN010000001">
    <property type="protein sequence ID" value="KAK3382917.1"/>
    <property type="molecule type" value="Genomic_DNA"/>
</dbReference>
<feature type="region of interest" description="Disordered" evidence="1">
    <location>
        <begin position="211"/>
        <end position="299"/>
    </location>
</feature>
<accession>A0AAE0NK24</accession>
<protein>
    <recommendedName>
        <fullName evidence="2">C2H2-type domain-containing protein</fullName>
    </recommendedName>
</protein>
<feature type="compositionally biased region" description="Low complexity" evidence="1">
    <location>
        <begin position="272"/>
        <end position="285"/>
    </location>
</feature>
<organism evidence="3 4">
    <name type="scientific">Lasiosphaeria ovina</name>
    <dbReference type="NCBI Taxonomy" id="92902"/>
    <lineage>
        <taxon>Eukaryota</taxon>
        <taxon>Fungi</taxon>
        <taxon>Dikarya</taxon>
        <taxon>Ascomycota</taxon>
        <taxon>Pezizomycotina</taxon>
        <taxon>Sordariomycetes</taxon>
        <taxon>Sordariomycetidae</taxon>
        <taxon>Sordariales</taxon>
        <taxon>Lasiosphaeriaceae</taxon>
        <taxon>Lasiosphaeria</taxon>
    </lineage>
</organism>
<feature type="region of interest" description="Disordered" evidence="1">
    <location>
        <begin position="492"/>
        <end position="515"/>
    </location>
</feature>
<dbReference type="Proteomes" id="UP001287356">
    <property type="component" value="Unassembled WGS sequence"/>
</dbReference>
<comment type="caution">
    <text evidence="3">The sequence shown here is derived from an EMBL/GenBank/DDBJ whole genome shotgun (WGS) entry which is preliminary data.</text>
</comment>
<sequence length="545" mass="60843">MDKPWEHRSIYEATSACRRRLRECIDIPALMGDEWPRKRLADFNLWASDSGALAKQRASLDQRLAEKQTVREVVLNLLGLLEGLLARCQDLASQMAADQDGETNLQEAFGDVEDIMAQLVRISVAIRRAGMRARLDRADGSFIPERHVELKRHLEFVIQLTSLDVGQKAGGSIDFVLSPEITAVAQRLISANLLRRHRYLYARRRWTKQAAEREPVLGPQPRQERSARAPPGQPQASMMPATVSRNEGGGSEPGPPAMATPSNITSTVPTAIQGPIQIPQGSQPSMTAPSSTSSKVVYPKPPRTREGAKFFRCPCCSQTLPIAFTKRSRWRKHLSEDIHPYTCILDDCPKPQQLYLTRKEWTRHMQEEHETAKYWLCAACLEPTRFDLESNFDAHLRIQHEEVIPEDQIPIFASMSAYTAPMSLVSCPLCPPPPADEEADLDGILDHAAEHVHSFALRSLPWPIPEEGEREYLGLGRDDFLDGADFFDVASGPDSADRSWSSNSQDSRHAAEREGSADLVFQDANPDGELLCPVTWDSSTVCLAH</sequence>
<name>A0AAE0NK24_9PEZI</name>
<reference evidence="3" key="1">
    <citation type="journal article" date="2023" name="Mol. Phylogenet. Evol.">
        <title>Genome-scale phylogeny and comparative genomics of the fungal order Sordariales.</title>
        <authorList>
            <person name="Hensen N."/>
            <person name="Bonometti L."/>
            <person name="Westerberg I."/>
            <person name="Brannstrom I.O."/>
            <person name="Guillou S."/>
            <person name="Cros-Aarteil S."/>
            <person name="Calhoun S."/>
            <person name="Haridas S."/>
            <person name="Kuo A."/>
            <person name="Mondo S."/>
            <person name="Pangilinan J."/>
            <person name="Riley R."/>
            <person name="LaButti K."/>
            <person name="Andreopoulos B."/>
            <person name="Lipzen A."/>
            <person name="Chen C."/>
            <person name="Yan M."/>
            <person name="Daum C."/>
            <person name="Ng V."/>
            <person name="Clum A."/>
            <person name="Steindorff A."/>
            <person name="Ohm R.A."/>
            <person name="Martin F."/>
            <person name="Silar P."/>
            <person name="Natvig D.O."/>
            <person name="Lalanne C."/>
            <person name="Gautier V."/>
            <person name="Ament-Velasquez S.L."/>
            <person name="Kruys A."/>
            <person name="Hutchinson M.I."/>
            <person name="Powell A.J."/>
            <person name="Barry K."/>
            <person name="Miller A.N."/>
            <person name="Grigoriev I.V."/>
            <person name="Debuchy R."/>
            <person name="Gladieux P."/>
            <person name="Hiltunen Thoren M."/>
            <person name="Johannesson H."/>
        </authorList>
    </citation>
    <scope>NUCLEOTIDE SEQUENCE</scope>
    <source>
        <strain evidence="3">CBS 958.72</strain>
    </source>
</reference>
<reference evidence="3" key="2">
    <citation type="submission" date="2023-06" db="EMBL/GenBank/DDBJ databases">
        <authorList>
            <consortium name="Lawrence Berkeley National Laboratory"/>
            <person name="Haridas S."/>
            <person name="Hensen N."/>
            <person name="Bonometti L."/>
            <person name="Westerberg I."/>
            <person name="Brannstrom I.O."/>
            <person name="Guillou S."/>
            <person name="Cros-Aarteil S."/>
            <person name="Calhoun S."/>
            <person name="Kuo A."/>
            <person name="Mondo S."/>
            <person name="Pangilinan J."/>
            <person name="Riley R."/>
            <person name="Labutti K."/>
            <person name="Andreopoulos B."/>
            <person name="Lipzen A."/>
            <person name="Chen C."/>
            <person name="Yanf M."/>
            <person name="Daum C."/>
            <person name="Ng V."/>
            <person name="Clum A."/>
            <person name="Steindorff A."/>
            <person name="Ohm R."/>
            <person name="Martin F."/>
            <person name="Silar P."/>
            <person name="Natvig D."/>
            <person name="Lalanne C."/>
            <person name="Gautier V."/>
            <person name="Ament-Velasquez S.L."/>
            <person name="Kruys A."/>
            <person name="Hutchinson M.I."/>
            <person name="Powell A.J."/>
            <person name="Barry K."/>
            <person name="Miller A.N."/>
            <person name="Grigoriev I.V."/>
            <person name="Debuchy R."/>
            <person name="Gladieux P."/>
            <person name="Thoren M.H."/>
            <person name="Johannesson H."/>
        </authorList>
    </citation>
    <scope>NUCLEOTIDE SEQUENCE</scope>
    <source>
        <strain evidence="3">CBS 958.72</strain>
    </source>
</reference>
<gene>
    <name evidence="3" type="ORF">B0T24DRAFT_602981</name>
</gene>
<evidence type="ECO:0000313" key="3">
    <source>
        <dbReference type="EMBL" id="KAK3382917.1"/>
    </source>
</evidence>
<feature type="compositionally biased region" description="Basic and acidic residues" evidence="1">
    <location>
        <begin position="506"/>
        <end position="515"/>
    </location>
</feature>
<dbReference type="PANTHER" id="PTHR35391">
    <property type="entry name" value="C2H2-TYPE DOMAIN-CONTAINING PROTEIN-RELATED"/>
    <property type="match status" value="1"/>
</dbReference>
<proteinExistence type="predicted"/>
<keyword evidence="4" id="KW-1185">Reference proteome</keyword>
<feature type="domain" description="C2H2-type" evidence="2">
    <location>
        <begin position="311"/>
        <end position="339"/>
    </location>
</feature>
<dbReference type="PANTHER" id="PTHR35391:SF7">
    <property type="entry name" value="C2H2-TYPE DOMAIN-CONTAINING PROTEIN"/>
    <property type="match status" value="1"/>
</dbReference>
<evidence type="ECO:0000256" key="1">
    <source>
        <dbReference type="SAM" id="MobiDB-lite"/>
    </source>
</evidence>
<dbReference type="AlphaFoldDB" id="A0AAE0NK24"/>
<feature type="compositionally biased region" description="Polar residues" evidence="1">
    <location>
        <begin position="260"/>
        <end position="270"/>
    </location>
</feature>
<feature type="domain" description="C2H2-type" evidence="2">
    <location>
        <begin position="375"/>
        <end position="400"/>
    </location>
</feature>